<accession>A0A875S986</accession>
<protein>
    <recommendedName>
        <fullName evidence="1">AD domain-containing protein</fullName>
    </recommendedName>
</protein>
<dbReference type="KEGG" id="bnn:FOA43_004119"/>
<dbReference type="Pfam" id="PF09793">
    <property type="entry name" value="AD"/>
    <property type="match status" value="1"/>
</dbReference>
<dbReference type="OrthoDB" id="1057137at2759"/>
<keyword evidence="3" id="KW-1185">Reference proteome</keyword>
<name>A0A875S986_EENNA</name>
<dbReference type="EMBL" id="CP064815">
    <property type="protein sequence ID" value="QPG76725.1"/>
    <property type="molecule type" value="Genomic_DNA"/>
</dbReference>
<dbReference type="InterPro" id="IPR039683">
    <property type="entry name" value="Lsm12-like"/>
</dbReference>
<feature type="domain" description="AD" evidence="1">
    <location>
        <begin position="99"/>
        <end position="211"/>
    </location>
</feature>
<proteinExistence type="predicted"/>
<organism evidence="2 3">
    <name type="scientific">Eeniella nana</name>
    <name type="common">Yeast</name>
    <name type="synonym">Brettanomyces nanus</name>
    <dbReference type="NCBI Taxonomy" id="13502"/>
    <lineage>
        <taxon>Eukaryota</taxon>
        <taxon>Fungi</taxon>
        <taxon>Dikarya</taxon>
        <taxon>Ascomycota</taxon>
        <taxon>Saccharomycotina</taxon>
        <taxon>Pichiomycetes</taxon>
        <taxon>Pichiales</taxon>
        <taxon>Pichiaceae</taxon>
        <taxon>Brettanomyces</taxon>
    </lineage>
</organism>
<dbReference type="PROSITE" id="PS52001">
    <property type="entry name" value="AD"/>
    <property type="match status" value="1"/>
</dbReference>
<dbReference type="GeneID" id="62197519"/>
<evidence type="ECO:0000313" key="2">
    <source>
        <dbReference type="EMBL" id="QPG76725.1"/>
    </source>
</evidence>
<dbReference type="PANTHER" id="PTHR13542">
    <property type="entry name" value="LSM12 HOMOLOG"/>
    <property type="match status" value="1"/>
</dbReference>
<sequence length="217" mass="24604">MISLEDSVGLRVKITTYTDETFQGIIHSYNPQSGMISLVDDSSVAHNTGYSKDTNFRVVKSTFVKSVQKLSSQKISLPVETSKTTNKVDKFRSMHNKPAVIPLASIADSFKHGVSKSIAKQELEFNRRRIFGQRKISIEGESVFNQLFNLLPEGNVTFDKNDNIAIFGNHLLVQKSYRSENCRILRGTGEEEEQQLSYIRKVIKDIWNKLETERKGG</sequence>
<dbReference type="Proteomes" id="UP000662931">
    <property type="component" value="Chromosome 4"/>
</dbReference>
<evidence type="ECO:0000313" key="3">
    <source>
        <dbReference type="Proteomes" id="UP000662931"/>
    </source>
</evidence>
<dbReference type="AlphaFoldDB" id="A0A875S986"/>
<dbReference type="InterPro" id="IPR047574">
    <property type="entry name" value="AD"/>
</dbReference>
<dbReference type="InterPro" id="IPR019181">
    <property type="entry name" value="LSM12_ABD"/>
</dbReference>
<dbReference type="RefSeq" id="XP_038780290.1">
    <property type="nucleotide sequence ID" value="XM_038924362.1"/>
</dbReference>
<reference evidence="2" key="1">
    <citation type="submission" date="2020-10" db="EMBL/GenBank/DDBJ databases">
        <authorList>
            <person name="Roach M.J.R."/>
        </authorList>
    </citation>
    <scope>NUCLEOTIDE SEQUENCE</scope>
    <source>
        <strain evidence="2">CBS 1945</strain>
    </source>
</reference>
<gene>
    <name evidence="2" type="ORF">FOA43_004119</name>
</gene>
<evidence type="ECO:0000259" key="1">
    <source>
        <dbReference type="PROSITE" id="PS52001"/>
    </source>
</evidence>